<evidence type="ECO:0000256" key="12">
    <source>
        <dbReference type="ARBA" id="ARBA00022989"/>
    </source>
</evidence>
<keyword evidence="15" id="KW-0325">Glycoprotein</keyword>
<evidence type="ECO:0000259" key="28">
    <source>
        <dbReference type="PROSITE" id="PS51699"/>
    </source>
</evidence>
<dbReference type="InterPro" id="IPR013783">
    <property type="entry name" value="Ig-like_fold"/>
</dbReference>
<dbReference type="GO" id="GO:0005654">
    <property type="term" value="C:nucleoplasm"/>
    <property type="evidence" value="ECO:0007669"/>
    <property type="project" value="UniProtKB-SubCell"/>
</dbReference>
<evidence type="ECO:0000256" key="13">
    <source>
        <dbReference type="ARBA" id="ARBA00023018"/>
    </source>
</evidence>
<dbReference type="InterPro" id="IPR008465">
    <property type="entry name" value="DAG1_C"/>
</dbReference>
<evidence type="ECO:0000256" key="11">
    <source>
        <dbReference type="ARBA" id="ARBA00022729"/>
    </source>
</evidence>
<dbReference type="GO" id="GO:0005856">
    <property type="term" value="C:cytoskeleton"/>
    <property type="evidence" value="ECO:0007669"/>
    <property type="project" value="UniProtKB-SubCell"/>
</dbReference>
<sequence>MRACHAAVLALPVVLVLLAPPSASAHRSPDDFDFDADDDLEVEFEGDGVFDGGDRGREATAYVGRAFRLAVPRAGVGVGERGFEAKRQPPGTALPPWLLFDRTDGIFWGAPLLRDSGNLRLSIKPAGATGEPYDVKITVAEELPDTAEKCPENEDVTVLTLLFDKQAEAIKPKQRVMAIHNVAKFFGLPYSAFTLEPQLAEDDINDSSVILAGPGNLASRISKATTTLKVAVGCDGRLRVATAPTVRQLKRQARDGTISEVAGLPLIGWRVKTETREVVGTNREKRDVKTSREKREVWVPADEDGDGSGDYDEEDEYYDDYENYDDDDLGAVEKVPPSPEIPVTLPPKKTTTTTSTTSTTTTTTTSTTTTTETPTHPHRHHHGENNLSLPVHHPTTHKDPHIPITFPPPTTPQQPPKLPPTTTTTPKPPPTPPKTPVKPGDVLSYEDPYDYDYDDEDDYGEGPVESETVVPEVTGKNKEQTFVPAFEDTESMTTEEITSETSKATYVASRPTTTSTTTTTTAAPTTTTMAATTTASTGRPTTTTTTGTGVSGTEASIAVEVTAEDEITTETERPTTIVPELTHPTETSTPATTTTVTTNTTPELLVPSPTTTTTTAATTTTTEVYTTKEETTPTTMRTTPPTTKPSTTTTTTTTTTTEQVEYHDNFDPIVLNRLKQMSVTAGKVFRFVIPPDTFSDFEDEYAMTYQILDANERTVTNNTWLTFNPTRREIYGLPLEEDISKWVFWVQATDGDGGSAKDKLNIQVQQHKLDLVVNHEFSLHIRIEKQQEFPHYVDWSLKVLRALGKIYNTNMSEITVRRINFTSELAIFTWSNDSISVPTNFCPKTDIEDLFKTLTANDMGDPSKELNMALAPELRVKKVTYREIGVCEQPMTPVTPPVNFSPILRNPIDTVNATVGELLVFKVRDDTFYDPEDVDPRMLNISLLTKDRQPLPSHNWLQFDNKNREFFGIPRKDGTTEYHLVCTDSGGLPVTDSLEVVVTPPDKKAYNVEFSMNVNIQSDEYITHEMFVNNAVLQKKMVDKLMLLFGEATPSNFHFPPFRKSEDSTIVTWFNKSLPVHRCPFEEIKRLESIVHNLNDRSISHRVHAIMEPEFRVSTIKVNLMGSCRPKKPKDSRPEEGVPIEETTPRSSNDEYLITFIVPAVIIAIMLVLAAVAAIIMYRRRRMGKMNVEEDGRQSYGNKGIPVIFQEELEEKPEPGTKAPVILKDEKPPLAPPEYSKSGSVKLSDDSEPYQPPPPFTRTQDNGRQPRPKPTPTYRKPPPYVPP</sequence>
<evidence type="ECO:0000256" key="14">
    <source>
        <dbReference type="ARBA" id="ARBA00023157"/>
    </source>
</evidence>
<dbReference type="Gene3D" id="3.30.70.1040">
    <property type="entry name" value="Dystroglycan, domain 2"/>
    <property type="match status" value="1"/>
</dbReference>
<protein>
    <recommendedName>
        <fullName evidence="21">Dystroglycan 1</fullName>
    </recommendedName>
    <alternativeName>
        <fullName evidence="23">Dystroglycan</fullName>
    </alternativeName>
    <alternativeName>
        <fullName evidence="22">Dystrophin-associated glycoprotein 1</fullName>
    </alternativeName>
</protein>
<dbReference type="GO" id="GO:0005509">
    <property type="term" value="F:calcium ion binding"/>
    <property type="evidence" value="ECO:0007669"/>
    <property type="project" value="InterPro"/>
</dbReference>
<dbReference type="GO" id="GO:0007411">
    <property type="term" value="P:axon guidance"/>
    <property type="evidence" value="ECO:0007669"/>
    <property type="project" value="TreeGrafter"/>
</dbReference>
<dbReference type="GO" id="GO:0016011">
    <property type="term" value="C:dystroglycan complex"/>
    <property type="evidence" value="ECO:0007669"/>
    <property type="project" value="TreeGrafter"/>
</dbReference>
<evidence type="ECO:0000256" key="3">
    <source>
        <dbReference type="ARBA" id="ARBA00004245"/>
    </source>
</evidence>
<dbReference type="CDD" id="cd11305">
    <property type="entry name" value="alpha_DG_C"/>
    <property type="match status" value="1"/>
</dbReference>
<evidence type="ECO:0000256" key="8">
    <source>
        <dbReference type="ARBA" id="ARBA00022525"/>
    </source>
</evidence>
<dbReference type="SMART" id="SM00736">
    <property type="entry name" value="CADG"/>
    <property type="match status" value="2"/>
</dbReference>
<evidence type="ECO:0000256" key="20">
    <source>
        <dbReference type="ARBA" id="ARBA00024991"/>
    </source>
</evidence>
<evidence type="ECO:0000256" key="15">
    <source>
        <dbReference type="ARBA" id="ARBA00023180"/>
    </source>
</evidence>
<feature type="region of interest" description="Disordered" evidence="25">
    <location>
        <begin position="581"/>
        <end position="655"/>
    </location>
</feature>
<evidence type="ECO:0000256" key="7">
    <source>
        <dbReference type="ARBA" id="ARBA00022490"/>
    </source>
</evidence>
<dbReference type="GO" id="GO:0042383">
    <property type="term" value="C:sarcolemma"/>
    <property type="evidence" value="ECO:0007669"/>
    <property type="project" value="UniProtKB-SubCell"/>
</dbReference>
<evidence type="ECO:0000256" key="1">
    <source>
        <dbReference type="ARBA" id="ARBA00004135"/>
    </source>
</evidence>
<evidence type="ECO:0000313" key="30">
    <source>
        <dbReference type="Proteomes" id="UP001153737"/>
    </source>
</evidence>
<dbReference type="PANTHER" id="PTHR21559:SF21">
    <property type="entry name" value="DYSTROGLYCAN 1"/>
    <property type="match status" value="1"/>
</dbReference>
<feature type="signal peptide" evidence="27">
    <location>
        <begin position="1"/>
        <end position="25"/>
    </location>
</feature>
<keyword evidence="13" id="KW-0770">Synapse</keyword>
<gene>
    <name evidence="29" type="ORF">PHAECO_LOCUS8868</name>
</gene>
<reference evidence="29" key="1">
    <citation type="submission" date="2022-01" db="EMBL/GenBank/DDBJ databases">
        <authorList>
            <person name="King R."/>
        </authorList>
    </citation>
    <scope>NUCLEOTIDE SEQUENCE</scope>
</reference>
<evidence type="ECO:0000256" key="18">
    <source>
        <dbReference type="ARBA" id="ARBA00023257"/>
    </source>
</evidence>
<feature type="compositionally biased region" description="Basic and acidic residues" evidence="25">
    <location>
        <begin position="280"/>
        <end position="297"/>
    </location>
</feature>
<comment type="function">
    <text evidence="20">Transmembrane protein that plays important roles in connecting the extracellular matrix to the cytoskeleton. Acts as a cell adhesion receptor in both muscle and non-muscle tissues. Receptor for both DMD and UTRN and, through these interactions, scaffolds axin to the cytoskeleton. Also functions in cell adhesion-mediated signaling and implicated in cell polarity.</text>
</comment>
<keyword evidence="11 27" id="KW-0732">Signal</keyword>
<feature type="compositionally biased region" description="Low complexity" evidence="25">
    <location>
        <begin position="511"/>
        <end position="521"/>
    </location>
</feature>
<accession>A0A9N9SIS0</accession>
<dbReference type="PROSITE" id="PS51699">
    <property type="entry name" value="SEA_DG"/>
    <property type="match status" value="2"/>
</dbReference>
<feature type="compositionally biased region" description="Low complexity" evidence="25">
    <location>
        <begin position="581"/>
        <end position="625"/>
    </location>
</feature>
<dbReference type="Pfam" id="PF05345">
    <property type="entry name" value="He_PIG"/>
    <property type="match status" value="1"/>
</dbReference>
<feature type="compositionally biased region" description="Low complexity" evidence="25">
    <location>
        <begin position="491"/>
        <end position="502"/>
    </location>
</feature>
<keyword evidence="30" id="KW-1185">Reference proteome</keyword>
<evidence type="ECO:0000256" key="22">
    <source>
        <dbReference type="ARBA" id="ARBA00030092"/>
    </source>
</evidence>
<dbReference type="Proteomes" id="UP001153737">
    <property type="component" value="Chromosome 4"/>
</dbReference>
<organism evidence="29 30">
    <name type="scientific">Phaedon cochleariae</name>
    <name type="common">Mustard beetle</name>
    <dbReference type="NCBI Taxonomy" id="80249"/>
    <lineage>
        <taxon>Eukaryota</taxon>
        <taxon>Metazoa</taxon>
        <taxon>Ecdysozoa</taxon>
        <taxon>Arthropoda</taxon>
        <taxon>Hexapoda</taxon>
        <taxon>Insecta</taxon>
        <taxon>Pterygota</taxon>
        <taxon>Neoptera</taxon>
        <taxon>Endopterygota</taxon>
        <taxon>Coleoptera</taxon>
        <taxon>Polyphaga</taxon>
        <taxon>Cucujiformia</taxon>
        <taxon>Chrysomeloidea</taxon>
        <taxon>Chrysomelidae</taxon>
        <taxon>Chrysomelinae</taxon>
        <taxon>Chrysomelini</taxon>
        <taxon>Phaedon</taxon>
    </lineage>
</organism>
<feature type="compositionally biased region" description="Pro residues" evidence="25">
    <location>
        <begin position="426"/>
        <end position="436"/>
    </location>
</feature>
<dbReference type="InterPro" id="IPR006644">
    <property type="entry name" value="Cadg"/>
</dbReference>
<evidence type="ECO:0000313" key="29">
    <source>
        <dbReference type="EMBL" id="CAG9821358.1"/>
    </source>
</evidence>
<dbReference type="GO" id="GO:0005576">
    <property type="term" value="C:extracellular region"/>
    <property type="evidence" value="ECO:0007669"/>
    <property type="project" value="UniProtKB-SubCell"/>
</dbReference>
<feature type="domain" description="Peptidase S72" evidence="28">
    <location>
        <begin position="772"/>
        <end position="886"/>
    </location>
</feature>
<keyword evidence="26" id="KW-0472">Membrane</keyword>
<keyword evidence="14" id="KW-1015">Disulfide bond</keyword>
<dbReference type="GO" id="GO:0002009">
    <property type="term" value="P:morphogenesis of an epithelium"/>
    <property type="evidence" value="ECO:0007669"/>
    <property type="project" value="TreeGrafter"/>
</dbReference>
<dbReference type="EMBL" id="OU896710">
    <property type="protein sequence ID" value="CAG9821358.1"/>
    <property type="molecule type" value="Genomic_DNA"/>
</dbReference>
<dbReference type="GO" id="GO:0021675">
    <property type="term" value="P:nerve development"/>
    <property type="evidence" value="ECO:0007669"/>
    <property type="project" value="TreeGrafter"/>
</dbReference>
<feature type="region of interest" description="Disordered" evidence="25">
    <location>
        <begin position="490"/>
        <end position="521"/>
    </location>
</feature>
<feature type="transmembrane region" description="Helical" evidence="26">
    <location>
        <begin position="1152"/>
        <end position="1178"/>
    </location>
</feature>
<dbReference type="SUPFAM" id="SSF49313">
    <property type="entry name" value="Cadherin-like"/>
    <property type="match status" value="2"/>
</dbReference>
<proteinExistence type="predicted"/>
<dbReference type="Pfam" id="PF05454">
    <property type="entry name" value="DAG1"/>
    <property type="match status" value="2"/>
</dbReference>
<feature type="chain" id="PRO_5040204174" description="Dystroglycan 1" evidence="27">
    <location>
        <begin position="26"/>
        <end position="1283"/>
    </location>
</feature>
<dbReference type="Gene3D" id="2.60.40.10">
    <property type="entry name" value="Immunoglobulins"/>
    <property type="match status" value="2"/>
</dbReference>
<comment type="function">
    <text evidence="19">The dystroglycan complex is involved in a number of processes including laminin and basement membrane assembly, sarcolemmal stability, cell survival, peripheral nerve myelination, nodal structure, cell migration, and epithelial polarization.</text>
</comment>
<feature type="domain" description="Peptidase S72" evidence="28">
    <location>
        <begin position="1005"/>
        <end position="1123"/>
    </location>
</feature>
<feature type="compositionally biased region" description="Low complexity" evidence="25">
    <location>
        <begin position="350"/>
        <end position="374"/>
    </location>
</feature>
<evidence type="ECO:0000256" key="6">
    <source>
        <dbReference type="ARBA" id="ARBA00022475"/>
    </source>
</evidence>
<dbReference type="SUPFAM" id="SSF111006">
    <property type="entry name" value="Dystroglycan, domain 2"/>
    <property type="match status" value="1"/>
</dbReference>
<evidence type="ECO:0000256" key="9">
    <source>
        <dbReference type="ARBA" id="ARBA00022553"/>
    </source>
</evidence>
<evidence type="ECO:0000256" key="26">
    <source>
        <dbReference type="SAM" id="Phobius"/>
    </source>
</evidence>
<dbReference type="InterPro" id="IPR027468">
    <property type="entry name" value="Alpha-dystroglycan_domain_2"/>
</dbReference>
<dbReference type="GO" id="GO:0043236">
    <property type="term" value="F:laminin binding"/>
    <property type="evidence" value="ECO:0007669"/>
    <property type="project" value="TreeGrafter"/>
</dbReference>
<keyword evidence="10 26" id="KW-0812">Transmembrane</keyword>
<evidence type="ECO:0000256" key="17">
    <source>
        <dbReference type="ARBA" id="ARBA00023242"/>
    </source>
</evidence>
<evidence type="ECO:0000256" key="4">
    <source>
        <dbReference type="ARBA" id="ARBA00004251"/>
    </source>
</evidence>
<dbReference type="Pfam" id="PF18424">
    <property type="entry name" value="a_DG1_N2"/>
    <property type="match status" value="1"/>
</dbReference>
<reference evidence="29" key="2">
    <citation type="submission" date="2022-10" db="EMBL/GenBank/DDBJ databases">
        <authorList>
            <consortium name="ENA_rothamsted_submissions"/>
            <consortium name="culmorum"/>
            <person name="King R."/>
        </authorList>
    </citation>
    <scope>NUCLEOTIDE SEQUENCE</scope>
</reference>
<evidence type="ECO:0000256" key="25">
    <source>
        <dbReference type="SAM" id="MobiDB-lite"/>
    </source>
</evidence>
<dbReference type="OrthoDB" id="5990676at2759"/>
<evidence type="ECO:0000256" key="2">
    <source>
        <dbReference type="ARBA" id="ARBA00004239"/>
    </source>
</evidence>
<keyword evidence="12 26" id="KW-1133">Transmembrane helix</keyword>
<dbReference type="InterPro" id="IPR041631">
    <property type="entry name" value="Alpha_DG1_N2"/>
</dbReference>
<dbReference type="GO" id="GO:0045211">
    <property type="term" value="C:postsynaptic membrane"/>
    <property type="evidence" value="ECO:0007669"/>
    <property type="project" value="UniProtKB-SubCell"/>
</dbReference>
<evidence type="ECO:0000256" key="19">
    <source>
        <dbReference type="ARBA" id="ARBA00023567"/>
    </source>
</evidence>
<keyword evidence="9" id="KW-0597">Phosphoprotein</keyword>
<evidence type="ECO:0000256" key="10">
    <source>
        <dbReference type="ARBA" id="ARBA00022692"/>
    </source>
</evidence>
<comment type="subcellular location">
    <subcellularLocation>
        <location evidence="1">Cell membrane</location>
        <location evidence="1">Sarcolemma</location>
    </subcellularLocation>
    <subcellularLocation>
        <location evidence="4">Cell membrane</location>
        <topology evidence="4">Single-pass type I membrane protein</topology>
    </subcellularLocation>
    <subcellularLocation>
        <location evidence="3">Cytoplasm</location>
        <location evidence="3">Cytoskeleton</location>
    </subcellularLocation>
    <subcellularLocation>
        <location evidence="5">Nucleus</location>
        <location evidence="5">Nucleoplasm</location>
    </subcellularLocation>
    <subcellularLocation>
        <location evidence="24">Postsynaptic cell membrane</location>
    </subcellularLocation>
    <subcellularLocation>
        <location evidence="2">Secreted</location>
        <location evidence="2">Extracellular space</location>
    </subcellularLocation>
</comment>
<name>A0A9N9SIS0_PHACE</name>
<evidence type="ECO:0000256" key="27">
    <source>
        <dbReference type="SAM" id="SignalP"/>
    </source>
</evidence>
<feature type="region of interest" description="Disordered" evidence="25">
    <location>
        <begin position="280"/>
        <end position="464"/>
    </location>
</feature>
<feature type="compositionally biased region" description="Acidic residues" evidence="25">
    <location>
        <begin position="301"/>
        <end position="330"/>
    </location>
</feature>
<evidence type="ECO:0000256" key="23">
    <source>
        <dbReference type="ARBA" id="ARBA00031034"/>
    </source>
</evidence>
<dbReference type="PANTHER" id="PTHR21559">
    <property type="entry name" value="DYSTROGLYCAN-RELATED"/>
    <property type="match status" value="1"/>
</dbReference>
<feature type="compositionally biased region" description="Acidic residues" evidence="25">
    <location>
        <begin position="447"/>
        <end position="460"/>
    </location>
</feature>
<feature type="compositionally biased region" description="Pro residues" evidence="25">
    <location>
        <begin position="1268"/>
        <end position="1283"/>
    </location>
</feature>
<keyword evidence="8" id="KW-0964">Secreted</keyword>
<dbReference type="InterPro" id="IPR015919">
    <property type="entry name" value="Cadherin-like_sf"/>
</dbReference>
<keyword evidence="7" id="KW-0963">Cytoplasm</keyword>
<feature type="compositionally biased region" description="Low complexity" evidence="25">
    <location>
        <begin position="632"/>
        <end position="655"/>
    </location>
</feature>
<evidence type="ECO:0000256" key="16">
    <source>
        <dbReference type="ARBA" id="ARBA00023212"/>
    </source>
</evidence>
<evidence type="ECO:0000256" key="5">
    <source>
        <dbReference type="ARBA" id="ARBA00004642"/>
    </source>
</evidence>
<feature type="region of interest" description="Disordered" evidence="25">
    <location>
        <begin position="1208"/>
        <end position="1283"/>
    </location>
</feature>
<feature type="compositionally biased region" description="Pro residues" evidence="25">
    <location>
        <begin position="405"/>
        <end position="419"/>
    </location>
</feature>
<keyword evidence="16" id="KW-0206">Cytoskeleton</keyword>
<dbReference type="InterPro" id="IPR030398">
    <property type="entry name" value="SEA_DG_dom"/>
</dbReference>
<keyword evidence="6" id="KW-1003">Cell membrane</keyword>
<feature type="region of interest" description="Disordered" evidence="25">
    <location>
        <begin position="1123"/>
        <end position="1145"/>
    </location>
</feature>
<keyword evidence="18" id="KW-0628">Postsynaptic cell membrane</keyword>
<evidence type="ECO:0000256" key="21">
    <source>
        <dbReference type="ARBA" id="ARBA00026224"/>
    </source>
</evidence>
<keyword evidence="17" id="KW-0539">Nucleus</keyword>
<evidence type="ECO:0000256" key="24">
    <source>
        <dbReference type="ARBA" id="ARBA00034100"/>
    </source>
</evidence>